<dbReference type="PROSITE" id="PS51375">
    <property type="entry name" value="PPR"/>
    <property type="match status" value="5"/>
</dbReference>
<organism evidence="4 5">
    <name type="scientific">Dioscorea zingiberensis</name>
    <dbReference type="NCBI Taxonomy" id="325984"/>
    <lineage>
        <taxon>Eukaryota</taxon>
        <taxon>Viridiplantae</taxon>
        <taxon>Streptophyta</taxon>
        <taxon>Embryophyta</taxon>
        <taxon>Tracheophyta</taxon>
        <taxon>Spermatophyta</taxon>
        <taxon>Magnoliopsida</taxon>
        <taxon>Liliopsida</taxon>
        <taxon>Dioscoreales</taxon>
        <taxon>Dioscoreaceae</taxon>
        <taxon>Dioscorea</taxon>
    </lineage>
</organism>
<feature type="repeat" description="PPR" evidence="3">
    <location>
        <begin position="333"/>
        <end position="368"/>
    </location>
</feature>
<evidence type="ECO:0000256" key="3">
    <source>
        <dbReference type="PROSITE-ProRule" id="PRU00708"/>
    </source>
</evidence>
<dbReference type="InterPro" id="IPR002885">
    <property type="entry name" value="PPR_rpt"/>
</dbReference>
<evidence type="ECO:0008006" key="6">
    <source>
        <dbReference type="Google" id="ProtNLM"/>
    </source>
</evidence>
<dbReference type="OrthoDB" id="767661at2759"/>
<sequence length="511" mass="57667">MATKIRWPKLLTPPNLIQMIRKQKDPHAALELFRAAPLRYPAYRHTIPVYSALLSSLSSSPRFLPLLPSLLRRMLLHSSPSPSLDHVFSRAISSISASDPQSALSLFRLLIISNCVSWPLSFLSLLRPLLLNPDLLPLARQLLDEFSHRTETRIGADSFNLLMKTLCDLRRVDLAVDIFQEFHEQCWYPDRDTYRILMKGLCDAGRLDDAIHLLYSMLWRISQKGCDADVVVYRMVLEALCSEGRIEDAEEVLGKVLIKGLRSPRRRRTFQKPELGGRSLDDMKRLIDDALVMGGVRSLASYKAMVVDLYAEGKIRHADKMFDEMVERGFKPVVSMYEAKIAALCEDGRADDAERVLVEMVEKGGCAPRTRSYELVMEGLCNEGQAMRAVAQLEKMGRHVGNVARKETYEILVNGLCREERFVEAARALEKMARSHRPGSAVLEAVIQGMCSIGRVYEAVLWLEEMVSLGNAPDVDVWRSMVPLVCIDNNPAECLLSCWAGLGRELECLFS</sequence>
<name>A0A9D5CEC0_9LILI</name>
<dbReference type="NCBIfam" id="TIGR00756">
    <property type="entry name" value="PPR"/>
    <property type="match status" value="6"/>
</dbReference>
<dbReference type="PANTHER" id="PTHR47447">
    <property type="entry name" value="OS03G0856100 PROTEIN"/>
    <property type="match status" value="1"/>
</dbReference>
<evidence type="ECO:0000313" key="5">
    <source>
        <dbReference type="Proteomes" id="UP001085076"/>
    </source>
</evidence>
<feature type="repeat" description="PPR" evidence="3">
    <location>
        <begin position="155"/>
        <end position="189"/>
    </location>
</feature>
<keyword evidence="5" id="KW-1185">Reference proteome</keyword>
<dbReference type="Pfam" id="PF12854">
    <property type="entry name" value="PPR_1"/>
    <property type="match status" value="1"/>
</dbReference>
<proteinExistence type="inferred from homology"/>
<reference evidence="4" key="2">
    <citation type="journal article" date="2022" name="Hortic Res">
        <title>The genome of Dioscorea zingiberensis sheds light on the biosynthesis, origin and evolution of the medicinally important diosgenin saponins.</title>
        <authorList>
            <person name="Li Y."/>
            <person name="Tan C."/>
            <person name="Li Z."/>
            <person name="Guo J."/>
            <person name="Li S."/>
            <person name="Chen X."/>
            <person name="Wang C."/>
            <person name="Dai X."/>
            <person name="Yang H."/>
            <person name="Song W."/>
            <person name="Hou L."/>
            <person name="Xu J."/>
            <person name="Tong Z."/>
            <person name="Xu A."/>
            <person name="Yuan X."/>
            <person name="Wang W."/>
            <person name="Yang Q."/>
            <person name="Chen L."/>
            <person name="Sun Z."/>
            <person name="Wang K."/>
            <person name="Pan B."/>
            <person name="Chen J."/>
            <person name="Bao Y."/>
            <person name="Liu F."/>
            <person name="Qi X."/>
            <person name="Gang D.R."/>
            <person name="Wen J."/>
            <person name="Li J."/>
        </authorList>
    </citation>
    <scope>NUCLEOTIDE SEQUENCE</scope>
    <source>
        <strain evidence="4">Dzin_1.0</strain>
    </source>
</reference>
<dbReference type="InterPro" id="IPR011990">
    <property type="entry name" value="TPR-like_helical_dom_sf"/>
</dbReference>
<accession>A0A9D5CEC0</accession>
<evidence type="ECO:0000256" key="1">
    <source>
        <dbReference type="ARBA" id="ARBA00007626"/>
    </source>
</evidence>
<dbReference type="Pfam" id="PF13812">
    <property type="entry name" value="PPR_3"/>
    <property type="match status" value="1"/>
</dbReference>
<comment type="similarity">
    <text evidence="1">Belongs to the PPR family. P subfamily.</text>
</comment>
<dbReference type="AlphaFoldDB" id="A0A9D5CEC0"/>
<dbReference type="Pfam" id="PF01535">
    <property type="entry name" value="PPR"/>
    <property type="match status" value="2"/>
</dbReference>
<dbReference type="Pfam" id="PF13041">
    <property type="entry name" value="PPR_2"/>
    <property type="match status" value="1"/>
</dbReference>
<feature type="repeat" description="PPR" evidence="3">
    <location>
        <begin position="190"/>
        <end position="220"/>
    </location>
</feature>
<gene>
    <name evidence="4" type="ORF">J5N97_019127</name>
</gene>
<evidence type="ECO:0000313" key="4">
    <source>
        <dbReference type="EMBL" id="KAJ0971168.1"/>
    </source>
</evidence>
<dbReference type="Gene3D" id="1.25.40.10">
    <property type="entry name" value="Tetratricopeptide repeat domain"/>
    <property type="match status" value="3"/>
</dbReference>
<reference evidence="4" key="1">
    <citation type="submission" date="2021-03" db="EMBL/GenBank/DDBJ databases">
        <authorList>
            <person name="Li Z."/>
            <person name="Yang C."/>
        </authorList>
    </citation>
    <scope>NUCLEOTIDE SEQUENCE</scope>
    <source>
        <strain evidence="4">Dzin_1.0</strain>
        <tissue evidence="4">Leaf</tissue>
    </source>
</reference>
<protein>
    <recommendedName>
        <fullName evidence="6">Pentatricopeptide repeat-containing protein</fullName>
    </recommendedName>
</protein>
<keyword evidence="2" id="KW-0677">Repeat</keyword>
<dbReference type="PANTHER" id="PTHR47447:SF28">
    <property type="entry name" value="PENTACOTRIPEPTIDE-REPEAT REGION OF PRORP DOMAIN-CONTAINING PROTEIN"/>
    <property type="match status" value="1"/>
</dbReference>
<feature type="repeat" description="PPR" evidence="3">
    <location>
        <begin position="298"/>
        <end position="332"/>
    </location>
</feature>
<evidence type="ECO:0000256" key="2">
    <source>
        <dbReference type="ARBA" id="ARBA00022737"/>
    </source>
</evidence>
<dbReference type="Proteomes" id="UP001085076">
    <property type="component" value="Miscellaneous, Linkage group lg05"/>
</dbReference>
<feature type="repeat" description="PPR" evidence="3">
    <location>
        <begin position="229"/>
        <end position="263"/>
    </location>
</feature>
<comment type="caution">
    <text evidence="4">The sequence shown here is derived from an EMBL/GenBank/DDBJ whole genome shotgun (WGS) entry which is preliminary data.</text>
</comment>
<dbReference type="EMBL" id="JAGGNH010000005">
    <property type="protein sequence ID" value="KAJ0971168.1"/>
    <property type="molecule type" value="Genomic_DNA"/>
</dbReference>